<dbReference type="InterPro" id="IPR004358">
    <property type="entry name" value="Sig_transdc_His_kin-like_C"/>
</dbReference>
<dbReference type="InterPro" id="IPR005467">
    <property type="entry name" value="His_kinase_dom"/>
</dbReference>
<dbReference type="SUPFAM" id="SSF47384">
    <property type="entry name" value="Homodimeric domain of signal transducing histidine kinase"/>
    <property type="match status" value="1"/>
</dbReference>
<dbReference type="GO" id="GO:0000155">
    <property type="term" value="F:phosphorelay sensor kinase activity"/>
    <property type="evidence" value="ECO:0007669"/>
    <property type="project" value="InterPro"/>
</dbReference>
<dbReference type="InterPro" id="IPR003661">
    <property type="entry name" value="HisK_dim/P_dom"/>
</dbReference>
<keyword evidence="8" id="KW-0902">Two-component regulatory system</keyword>
<dbReference type="Proteomes" id="UP000234857">
    <property type="component" value="Unassembled WGS sequence"/>
</dbReference>
<evidence type="ECO:0000256" key="6">
    <source>
        <dbReference type="ARBA" id="ARBA00022777"/>
    </source>
</evidence>
<dbReference type="Gene3D" id="1.10.287.130">
    <property type="match status" value="1"/>
</dbReference>
<evidence type="ECO:0000256" key="1">
    <source>
        <dbReference type="ARBA" id="ARBA00000085"/>
    </source>
</evidence>
<dbReference type="SMART" id="SM00387">
    <property type="entry name" value="HATPase_c"/>
    <property type="match status" value="1"/>
</dbReference>
<dbReference type="PRINTS" id="PR00344">
    <property type="entry name" value="BCTRLSENSOR"/>
</dbReference>
<evidence type="ECO:0000256" key="4">
    <source>
        <dbReference type="ARBA" id="ARBA00022679"/>
    </source>
</evidence>
<dbReference type="SUPFAM" id="SSF55785">
    <property type="entry name" value="PYP-like sensor domain (PAS domain)"/>
    <property type="match status" value="1"/>
</dbReference>
<reference evidence="11 12" key="1">
    <citation type="submission" date="2017-11" db="EMBL/GenBank/DDBJ databases">
        <title>Genome-resolved metagenomics identifies genetic mobility, metabolic interactions, and unexpected diversity in perchlorate-reducing communities.</title>
        <authorList>
            <person name="Barnum T.P."/>
            <person name="Figueroa I.A."/>
            <person name="Carlstrom C.I."/>
            <person name="Lucas L.N."/>
            <person name="Engelbrektson A.L."/>
            <person name="Coates J.D."/>
        </authorList>
    </citation>
    <scope>NUCLEOTIDE SEQUENCE [LARGE SCALE GENOMIC DNA]</scope>
    <source>
        <strain evidence="11">BM706</strain>
    </source>
</reference>
<evidence type="ECO:0000256" key="7">
    <source>
        <dbReference type="ARBA" id="ARBA00022840"/>
    </source>
</evidence>
<dbReference type="Pfam" id="PF00989">
    <property type="entry name" value="PAS"/>
    <property type="match status" value="1"/>
</dbReference>
<evidence type="ECO:0000313" key="12">
    <source>
        <dbReference type="Proteomes" id="UP000234857"/>
    </source>
</evidence>
<dbReference type="InterPro" id="IPR036890">
    <property type="entry name" value="HATPase_C_sf"/>
</dbReference>
<dbReference type="PANTHER" id="PTHR43065">
    <property type="entry name" value="SENSOR HISTIDINE KINASE"/>
    <property type="match status" value="1"/>
</dbReference>
<dbReference type="Pfam" id="PF00512">
    <property type="entry name" value="HisKA"/>
    <property type="match status" value="1"/>
</dbReference>
<evidence type="ECO:0000313" key="11">
    <source>
        <dbReference type="EMBL" id="PLX18833.1"/>
    </source>
</evidence>
<dbReference type="InterPro" id="IPR035965">
    <property type="entry name" value="PAS-like_dom_sf"/>
</dbReference>
<keyword evidence="6 11" id="KW-0418">Kinase</keyword>
<sequence length="433" mass="49039">EVALTGKAYHYETYFAPMDKYFSISVVKPGENQFATVTADITEHKKAEENLKKSQAYIKDIIDSMPSIIVGVDDDMNITQWNKKAIEYSGIDIEKAIGADLHDIDFFLKENIELIREGMDKKKIKNIVKKISEKKEGNLVFDITIYPLESNGNSGAVIRIDDITEQSRMQTIIMQTEKMMSVGGLAAGMAHEINNPLSGIIQSVQNSFRRIDPQKEKNIKISEEIGVDIEKVYEFLQKRNIIEFLNGIKDSGERAAEIVANMLEFSRGGSERLEPIDVNSIIEKSIDIASKDYDLKKKYDFKYIDIEKQFEDDLQKCMGNKQQFEQVIFNILKNSAHAMASSNTKEPLIKITTRKDDDNVLIMINDNGPGMDEETKNRVFDPFFTTKEVGEGTGLGLSVSYFIITDKHNGKIWLESNLGSGTTFFISLPFIKE</sequence>
<evidence type="ECO:0000256" key="8">
    <source>
        <dbReference type="ARBA" id="ARBA00023012"/>
    </source>
</evidence>
<evidence type="ECO:0000256" key="2">
    <source>
        <dbReference type="ARBA" id="ARBA00012438"/>
    </source>
</evidence>
<dbReference type="InterPro" id="IPR036097">
    <property type="entry name" value="HisK_dim/P_sf"/>
</dbReference>
<evidence type="ECO:0000259" key="9">
    <source>
        <dbReference type="PROSITE" id="PS50109"/>
    </source>
</evidence>
<keyword evidence="3" id="KW-0597">Phosphoprotein</keyword>
<dbReference type="EMBL" id="PKTG01000049">
    <property type="protein sequence ID" value="PLX18833.1"/>
    <property type="molecule type" value="Genomic_DNA"/>
</dbReference>
<dbReference type="NCBIfam" id="TIGR00229">
    <property type="entry name" value="sensory_box"/>
    <property type="match status" value="1"/>
</dbReference>
<keyword evidence="4" id="KW-0808">Transferase</keyword>
<protein>
    <recommendedName>
        <fullName evidence="2">histidine kinase</fullName>
        <ecNumber evidence="2">2.7.13.3</ecNumber>
    </recommendedName>
</protein>
<feature type="domain" description="PAS" evidence="10">
    <location>
        <begin position="54"/>
        <end position="131"/>
    </location>
</feature>
<dbReference type="SUPFAM" id="SSF55874">
    <property type="entry name" value="ATPase domain of HSP90 chaperone/DNA topoisomerase II/histidine kinase"/>
    <property type="match status" value="1"/>
</dbReference>
<comment type="caution">
    <text evidence="11">The sequence shown here is derived from an EMBL/GenBank/DDBJ whole genome shotgun (WGS) entry which is preliminary data.</text>
</comment>
<dbReference type="Gene3D" id="3.30.450.20">
    <property type="entry name" value="PAS domain"/>
    <property type="match status" value="1"/>
</dbReference>
<dbReference type="PROSITE" id="PS50109">
    <property type="entry name" value="HIS_KIN"/>
    <property type="match status" value="1"/>
</dbReference>
<evidence type="ECO:0000259" key="10">
    <source>
        <dbReference type="PROSITE" id="PS50112"/>
    </source>
</evidence>
<dbReference type="InterPro" id="IPR000014">
    <property type="entry name" value="PAS"/>
</dbReference>
<dbReference type="AlphaFoldDB" id="A0A2N5ZJM4"/>
<gene>
    <name evidence="11" type="ORF">C0601_03575</name>
</gene>
<feature type="non-terminal residue" evidence="11">
    <location>
        <position position="1"/>
    </location>
</feature>
<dbReference type="SMART" id="SM00388">
    <property type="entry name" value="HisKA"/>
    <property type="match status" value="1"/>
</dbReference>
<feature type="domain" description="Histidine kinase" evidence="9">
    <location>
        <begin position="188"/>
        <end position="432"/>
    </location>
</feature>
<accession>A0A2N5ZJM4</accession>
<dbReference type="EC" id="2.7.13.3" evidence="2"/>
<dbReference type="Gene3D" id="3.30.565.10">
    <property type="entry name" value="Histidine kinase-like ATPase, C-terminal domain"/>
    <property type="match status" value="1"/>
</dbReference>
<keyword evidence="7" id="KW-0067">ATP-binding</keyword>
<dbReference type="InterPro" id="IPR003594">
    <property type="entry name" value="HATPase_dom"/>
</dbReference>
<dbReference type="GO" id="GO:0006355">
    <property type="term" value="P:regulation of DNA-templated transcription"/>
    <property type="evidence" value="ECO:0007669"/>
    <property type="project" value="InterPro"/>
</dbReference>
<comment type="catalytic activity">
    <reaction evidence="1">
        <text>ATP + protein L-histidine = ADP + protein N-phospho-L-histidine.</text>
        <dbReference type="EC" id="2.7.13.3"/>
    </reaction>
</comment>
<name>A0A2N5ZJM4_MUIH1</name>
<evidence type="ECO:0000256" key="5">
    <source>
        <dbReference type="ARBA" id="ARBA00022741"/>
    </source>
</evidence>
<dbReference type="GO" id="GO:0005524">
    <property type="term" value="F:ATP binding"/>
    <property type="evidence" value="ECO:0007669"/>
    <property type="project" value="UniProtKB-KW"/>
</dbReference>
<dbReference type="CDD" id="cd00082">
    <property type="entry name" value="HisKA"/>
    <property type="match status" value="1"/>
</dbReference>
<dbReference type="InterPro" id="IPR013767">
    <property type="entry name" value="PAS_fold"/>
</dbReference>
<dbReference type="PROSITE" id="PS50112">
    <property type="entry name" value="PAS"/>
    <property type="match status" value="1"/>
</dbReference>
<dbReference type="Pfam" id="PF02518">
    <property type="entry name" value="HATPase_c"/>
    <property type="match status" value="1"/>
</dbReference>
<dbReference type="PANTHER" id="PTHR43065:SF42">
    <property type="entry name" value="TWO-COMPONENT SENSOR PPRA"/>
    <property type="match status" value="1"/>
</dbReference>
<proteinExistence type="predicted"/>
<evidence type="ECO:0000256" key="3">
    <source>
        <dbReference type="ARBA" id="ARBA00022553"/>
    </source>
</evidence>
<dbReference type="SMART" id="SM00091">
    <property type="entry name" value="PAS"/>
    <property type="match status" value="1"/>
</dbReference>
<organism evidence="11 12">
    <name type="scientific">Muiribacterium halophilum</name>
    <dbReference type="NCBI Taxonomy" id="2053465"/>
    <lineage>
        <taxon>Bacteria</taxon>
        <taxon>Candidatus Muiribacteriota</taxon>
        <taxon>Candidatus Muiribacteriia</taxon>
        <taxon>Candidatus Muiribacteriales</taxon>
        <taxon>Candidatus Muiribacteriaceae</taxon>
        <taxon>Candidatus Muiribacterium</taxon>
    </lineage>
</organism>
<keyword evidence="5" id="KW-0547">Nucleotide-binding</keyword>